<sequence>MTEPVADETRSILDGHIVLSRKLGAMNHYPAIDVLASSSRVMSALVGAEHRAAAGRVREWLAKYEEIELLIKVGEYKKGADRVADLAIEKREAILAYLRQDMYERCGFDEALARLRQLAGR</sequence>
<evidence type="ECO:0000256" key="2">
    <source>
        <dbReference type="ARBA" id="ARBA00022741"/>
    </source>
</evidence>
<organism evidence="7 8">
    <name type="scientific">Hydrogenophaga crocea</name>
    <dbReference type="NCBI Taxonomy" id="2716225"/>
    <lineage>
        <taxon>Bacteria</taxon>
        <taxon>Pseudomonadati</taxon>
        <taxon>Pseudomonadota</taxon>
        <taxon>Betaproteobacteria</taxon>
        <taxon>Burkholderiales</taxon>
        <taxon>Comamonadaceae</taxon>
        <taxon>Hydrogenophaga</taxon>
    </lineage>
</organism>
<dbReference type="Gene3D" id="1.20.1270.330">
    <property type="match status" value="1"/>
</dbReference>
<evidence type="ECO:0000256" key="3">
    <source>
        <dbReference type="ARBA" id="ARBA00022840"/>
    </source>
</evidence>
<accession>A0A6G8IKM0</accession>
<gene>
    <name evidence="7" type="ORF">G9Q37_16175</name>
</gene>
<dbReference type="InterPro" id="IPR000194">
    <property type="entry name" value="ATPase_F1/V1/A1_a/bsu_nucl-bd"/>
</dbReference>
<dbReference type="Pfam" id="PF18269">
    <property type="entry name" value="T3SS_ATPase_C"/>
    <property type="match status" value="1"/>
</dbReference>
<feature type="domain" description="T3SS EscN ATPase C-terminal" evidence="6">
    <location>
        <begin position="47"/>
        <end position="117"/>
    </location>
</feature>
<dbReference type="AlphaFoldDB" id="A0A6G8IKM0"/>
<evidence type="ECO:0000313" key="7">
    <source>
        <dbReference type="EMBL" id="QIM53576.1"/>
    </source>
</evidence>
<dbReference type="Gene3D" id="3.40.50.300">
    <property type="entry name" value="P-loop containing nucleotide triphosphate hydrolases"/>
    <property type="match status" value="1"/>
</dbReference>
<evidence type="ECO:0000259" key="6">
    <source>
        <dbReference type="Pfam" id="PF18269"/>
    </source>
</evidence>
<dbReference type="PANTHER" id="PTHR15184">
    <property type="entry name" value="ATP SYNTHASE"/>
    <property type="match status" value="1"/>
</dbReference>
<keyword evidence="8" id="KW-1185">Reference proteome</keyword>
<reference evidence="7 8" key="1">
    <citation type="submission" date="2020-03" db="EMBL/GenBank/DDBJ databases">
        <title>Hydrogenophaga sp. nov. isolated from cyanobacterial mat.</title>
        <authorList>
            <person name="Thorat V."/>
            <person name="Kirdat K."/>
            <person name="Tiwarekar B."/>
            <person name="Costa E.D."/>
            <person name="Yadav A."/>
        </authorList>
    </citation>
    <scope>NUCLEOTIDE SEQUENCE [LARGE SCALE GENOMIC DNA]</scope>
    <source>
        <strain evidence="7 8">BA0156</strain>
    </source>
</reference>
<dbReference type="Proteomes" id="UP000503162">
    <property type="component" value="Chromosome"/>
</dbReference>
<dbReference type="InterPro" id="IPR027417">
    <property type="entry name" value="P-loop_NTPase"/>
</dbReference>
<protein>
    <submittedName>
        <fullName evidence="7">ATP synthase</fullName>
    </submittedName>
</protein>
<keyword evidence="1" id="KW-0813">Transport</keyword>
<dbReference type="InterPro" id="IPR020003">
    <property type="entry name" value="ATPase_a/bsu_AS"/>
</dbReference>
<feature type="domain" description="ATPase F1/V1/A1 complex alpha/beta subunit nucleotide-binding" evidence="5">
    <location>
        <begin position="1"/>
        <end position="39"/>
    </location>
</feature>
<dbReference type="PROSITE" id="PS00152">
    <property type="entry name" value="ATPASE_ALPHA_BETA"/>
    <property type="match status" value="1"/>
</dbReference>
<dbReference type="InterPro" id="IPR050053">
    <property type="entry name" value="ATPase_alpha/beta_chains"/>
</dbReference>
<evidence type="ECO:0000256" key="4">
    <source>
        <dbReference type="ARBA" id="ARBA00022967"/>
    </source>
</evidence>
<keyword evidence="2" id="KW-0547">Nucleotide-binding</keyword>
<dbReference type="KEGG" id="hcz:G9Q37_16175"/>
<evidence type="ECO:0000259" key="5">
    <source>
        <dbReference type="Pfam" id="PF00006"/>
    </source>
</evidence>
<dbReference type="EMBL" id="CP049989">
    <property type="protein sequence ID" value="QIM53576.1"/>
    <property type="molecule type" value="Genomic_DNA"/>
</dbReference>
<dbReference type="RefSeq" id="WP_166228725.1">
    <property type="nucleotide sequence ID" value="NZ_CP049989.1"/>
</dbReference>
<dbReference type="GO" id="GO:0005524">
    <property type="term" value="F:ATP binding"/>
    <property type="evidence" value="ECO:0007669"/>
    <property type="project" value="UniProtKB-KW"/>
</dbReference>
<dbReference type="InterPro" id="IPR040627">
    <property type="entry name" value="T3SS_ATPase_C"/>
</dbReference>
<proteinExistence type="predicted"/>
<evidence type="ECO:0000313" key="8">
    <source>
        <dbReference type="Proteomes" id="UP000503162"/>
    </source>
</evidence>
<keyword evidence="3" id="KW-0067">ATP-binding</keyword>
<name>A0A6G8IKM0_9BURK</name>
<evidence type="ECO:0000256" key="1">
    <source>
        <dbReference type="ARBA" id="ARBA00022448"/>
    </source>
</evidence>
<dbReference type="Pfam" id="PF00006">
    <property type="entry name" value="ATP-synt_ab"/>
    <property type="match status" value="1"/>
</dbReference>
<keyword evidence="4" id="KW-1278">Translocase</keyword>
<dbReference type="GO" id="GO:0046933">
    <property type="term" value="F:proton-transporting ATP synthase activity, rotational mechanism"/>
    <property type="evidence" value="ECO:0007669"/>
    <property type="project" value="TreeGrafter"/>
</dbReference>
<dbReference type="PANTHER" id="PTHR15184:SF9">
    <property type="entry name" value="SPI-1 TYPE 3 SECRETION SYSTEM ATPASE"/>
    <property type="match status" value="1"/>
</dbReference>
<dbReference type="SUPFAM" id="SSF52540">
    <property type="entry name" value="P-loop containing nucleoside triphosphate hydrolases"/>
    <property type="match status" value="1"/>
</dbReference>